<dbReference type="EMBL" id="JARAKH010000043">
    <property type="protein sequence ID" value="KAK8379149.1"/>
    <property type="molecule type" value="Genomic_DNA"/>
</dbReference>
<evidence type="ECO:0000256" key="4">
    <source>
        <dbReference type="ARBA" id="ARBA00023125"/>
    </source>
</evidence>
<keyword evidence="4" id="KW-0238">DNA-binding</keyword>
<keyword evidence="7" id="KW-1185">Reference proteome</keyword>
<evidence type="ECO:0000256" key="3">
    <source>
        <dbReference type="ARBA" id="ARBA00022763"/>
    </source>
</evidence>
<dbReference type="PANTHER" id="PTHR22980:SF0">
    <property type="entry name" value="CENTROMERE PROTEIN S"/>
    <property type="match status" value="1"/>
</dbReference>
<comment type="similarity">
    <text evidence="1">Belongs to the TAF9 family. CENP-S/MHF1 subfamily.</text>
</comment>
<reference evidence="6 7" key="1">
    <citation type="submission" date="2023-03" db="EMBL/GenBank/DDBJ databases">
        <title>High-quality genome of Scylla paramamosain provides insights in environmental adaptation.</title>
        <authorList>
            <person name="Zhang L."/>
        </authorList>
    </citation>
    <scope>NUCLEOTIDE SEQUENCE [LARGE SCALE GENOMIC DNA]</scope>
    <source>
        <strain evidence="6">LZ_2023a</strain>
        <tissue evidence="6">Muscle</tissue>
    </source>
</reference>
<dbReference type="GO" id="GO:0071821">
    <property type="term" value="C:FANCM-MHF complex"/>
    <property type="evidence" value="ECO:0007669"/>
    <property type="project" value="InterPro"/>
</dbReference>
<accession>A0AAW0SW58</accession>
<keyword evidence="3" id="KW-0227">DNA damage</keyword>
<dbReference type="CDD" id="cd22919">
    <property type="entry name" value="HFD_CENP-S"/>
    <property type="match status" value="1"/>
</dbReference>
<dbReference type="GO" id="GO:0003682">
    <property type="term" value="F:chromatin binding"/>
    <property type="evidence" value="ECO:0007669"/>
    <property type="project" value="TreeGrafter"/>
</dbReference>
<dbReference type="GO" id="GO:0000712">
    <property type="term" value="P:resolution of meiotic recombination intermediates"/>
    <property type="evidence" value="ECO:0007669"/>
    <property type="project" value="TreeGrafter"/>
</dbReference>
<keyword evidence="5" id="KW-0234">DNA repair</keyword>
<evidence type="ECO:0000313" key="7">
    <source>
        <dbReference type="Proteomes" id="UP001487740"/>
    </source>
</evidence>
<name>A0AAW0SW58_SCYPA</name>
<dbReference type="GO" id="GO:0006281">
    <property type="term" value="P:DNA repair"/>
    <property type="evidence" value="ECO:0007669"/>
    <property type="project" value="UniProtKB-KW"/>
</dbReference>
<gene>
    <name evidence="6" type="ORF">O3P69_019174</name>
</gene>
<dbReference type="AlphaFoldDB" id="A0AAW0SW58"/>
<comment type="caution">
    <text evidence="6">The sequence shown here is derived from an EMBL/GenBank/DDBJ whole genome shotgun (WGS) entry which is preliminary data.</text>
</comment>
<dbReference type="GO" id="GO:0031297">
    <property type="term" value="P:replication fork processing"/>
    <property type="evidence" value="ECO:0007669"/>
    <property type="project" value="TreeGrafter"/>
</dbReference>
<dbReference type="InterPro" id="IPR009072">
    <property type="entry name" value="Histone-fold"/>
</dbReference>
<evidence type="ECO:0000313" key="6">
    <source>
        <dbReference type="EMBL" id="KAK8379149.1"/>
    </source>
</evidence>
<dbReference type="PANTHER" id="PTHR22980">
    <property type="entry name" value="CORTISTATIN"/>
    <property type="match status" value="1"/>
</dbReference>
<dbReference type="InterPro" id="IPR029003">
    <property type="entry name" value="CENP-S/Mhf1"/>
</dbReference>
<evidence type="ECO:0000256" key="1">
    <source>
        <dbReference type="ARBA" id="ARBA00006612"/>
    </source>
</evidence>
<sequence>MAEEARKEDDAGHKQTLKASLHYTIGKICSEVSAGCDLTLSKQVMAVLTEVASRQLTLYAGDLEAYASHGKRTVINSDDIKLLVRRNLYLDCRRRKTRRRRRRRRRGRGG</sequence>
<dbReference type="Gene3D" id="1.10.20.10">
    <property type="entry name" value="Histone, subunit A"/>
    <property type="match status" value="1"/>
</dbReference>
<evidence type="ECO:0000256" key="5">
    <source>
        <dbReference type="ARBA" id="ARBA00023204"/>
    </source>
</evidence>
<dbReference type="GO" id="GO:0046982">
    <property type="term" value="F:protein heterodimerization activity"/>
    <property type="evidence" value="ECO:0007669"/>
    <property type="project" value="InterPro"/>
</dbReference>
<dbReference type="GO" id="GO:0003677">
    <property type="term" value="F:DNA binding"/>
    <property type="evidence" value="ECO:0007669"/>
    <property type="project" value="UniProtKB-KW"/>
</dbReference>
<evidence type="ECO:0000256" key="2">
    <source>
        <dbReference type="ARBA" id="ARBA00016400"/>
    </source>
</evidence>
<organism evidence="6 7">
    <name type="scientific">Scylla paramamosain</name>
    <name type="common">Mud crab</name>
    <dbReference type="NCBI Taxonomy" id="85552"/>
    <lineage>
        <taxon>Eukaryota</taxon>
        <taxon>Metazoa</taxon>
        <taxon>Ecdysozoa</taxon>
        <taxon>Arthropoda</taxon>
        <taxon>Crustacea</taxon>
        <taxon>Multicrustacea</taxon>
        <taxon>Malacostraca</taxon>
        <taxon>Eumalacostraca</taxon>
        <taxon>Eucarida</taxon>
        <taxon>Decapoda</taxon>
        <taxon>Pleocyemata</taxon>
        <taxon>Brachyura</taxon>
        <taxon>Eubrachyura</taxon>
        <taxon>Portunoidea</taxon>
        <taxon>Portunidae</taxon>
        <taxon>Portuninae</taxon>
        <taxon>Scylla</taxon>
    </lineage>
</organism>
<dbReference type="Pfam" id="PF15630">
    <property type="entry name" value="CENP-S"/>
    <property type="match status" value="1"/>
</dbReference>
<proteinExistence type="inferred from homology"/>
<protein>
    <recommendedName>
        <fullName evidence="2">Centromere protein S</fullName>
    </recommendedName>
</protein>
<dbReference type="SUPFAM" id="SSF47113">
    <property type="entry name" value="Histone-fold"/>
    <property type="match status" value="1"/>
</dbReference>
<dbReference type="Proteomes" id="UP001487740">
    <property type="component" value="Unassembled WGS sequence"/>
</dbReference>